<name>A0ACB8U5T2_9APHY</name>
<dbReference type="Proteomes" id="UP001055072">
    <property type="component" value="Unassembled WGS sequence"/>
</dbReference>
<evidence type="ECO:0000313" key="1">
    <source>
        <dbReference type="EMBL" id="KAI0089673.1"/>
    </source>
</evidence>
<accession>A0ACB8U5T2</accession>
<evidence type="ECO:0000313" key="2">
    <source>
        <dbReference type="Proteomes" id="UP001055072"/>
    </source>
</evidence>
<reference evidence="1" key="1">
    <citation type="journal article" date="2021" name="Environ. Microbiol.">
        <title>Gene family expansions and transcriptome signatures uncover fungal adaptations to wood decay.</title>
        <authorList>
            <person name="Hage H."/>
            <person name="Miyauchi S."/>
            <person name="Viragh M."/>
            <person name="Drula E."/>
            <person name="Min B."/>
            <person name="Chaduli D."/>
            <person name="Navarro D."/>
            <person name="Favel A."/>
            <person name="Norest M."/>
            <person name="Lesage-Meessen L."/>
            <person name="Balint B."/>
            <person name="Merenyi Z."/>
            <person name="de Eugenio L."/>
            <person name="Morin E."/>
            <person name="Martinez A.T."/>
            <person name="Baldrian P."/>
            <person name="Stursova M."/>
            <person name="Martinez M.J."/>
            <person name="Novotny C."/>
            <person name="Magnuson J.K."/>
            <person name="Spatafora J.W."/>
            <person name="Maurice S."/>
            <person name="Pangilinan J."/>
            <person name="Andreopoulos W."/>
            <person name="LaButti K."/>
            <person name="Hundley H."/>
            <person name="Na H."/>
            <person name="Kuo A."/>
            <person name="Barry K."/>
            <person name="Lipzen A."/>
            <person name="Henrissat B."/>
            <person name="Riley R."/>
            <person name="Ahrendt S."/>
            <person name="Nagy L.G."/>
            <person name="Grigoriev I.V."/>
            <person name="Martin F."/>
            <person name="Rosso M.N."/>
        </authorList>
    </citation>
    <scope>NUCLEOTIDE SEQUENCE</scope>
    <source>
        <strain evidence="1">CBS 384.51</strain>
    </source>
</reference>
<organism evidence="1 2">
    <name type="scientific">Irpex rosettiformis</name>
    <dbReference type="NCBI Taxonomy" id="378272"/>
    <lineage>
        <taxon>Eukaryota</taxon>
        <taxon>Fungi</taxon>
        <taxon>Dikarya</taxon>
        <taxon>Basidiomycota</taxon>
        <taxon>Agaricomycotina</taxon>
        <taxon>Agaricomycetes</taxon>
        <taxon>Polyporales</taxon>
        <taxon>Irpicaceae</taxon>
        <taxon>Irpex</taxon>
    </lineage>
</organism>
<sequence length="709" mass="75119">MPVYGAPLVKRDNSTVKVVVPIVVIVSITAVIIVVVCVRHGLHTRMWRSISHVASIFGPATGVTARTSNGTRELTAQQLVASNGQGTQAIEATTARPARAGRRNRRTPSQISTRSLPVYMKEPGEQEVVIYRGPEDMEDMPVTTNVLMPAVMEAPDGSSVDLTEPRVYVPMPDSPHDMPLLAGDESLPGSHTTTPVDNSRSNLLQGHRSRPSNSTLASSDERHSVEEQPETDPRGDAPPYFEVVPLEELNSNDSGALTPAPAEGTQDPLLPQPDNSADHTSPERQGSVRHHAASRLSGLFSIFHGRSGSSGMPSRVPMAPPEEPRASTSHRREDSDASLETSNMHLTRTRSRRAPSRSTLHRPSFSGSNSMLSVMTRSRSRLIDQANLTSPSLISVNSISAPLPHTLVRTEFTYPKTGPTPDQLKLISSREAFQRFGVPYGEEAIAFAASSSRVELSNVPPPEFEEIVRTDSRHESPLATNVPVTGQEDATTTEPEASGSSAHAEDESHSQPQAAEAAVEAETSAGNKQTETLVAGASTSGADSSASLSHPPGLLSSPLASTSVPESSQSSSSTLEVPIEASAVSSSSSSIKPVPVRPESRASTTLSFATADESIHATPLSSPAPTPYTSVSSRMTVPKVTVPTSHEVDDGDVGDEEEDVEVATPHDSSVPATPRTLHKSLSHSHENTTSTTNASIPPNTAVPPGVVAH</sequence>
<proteinExistence type="predicted"/>
<dbReference type="EMBL" id="MU274910">
    <property type="protein sequence ID" value="KAI0089673.1"/>
    <property type="molecule type" value="Genomic_DNA"/>
</dbReference>
<comment type="caution">
    <text evidence="1">The sequence shown here is derived from an EMBL/GenBank/DDBJ whole genome shotgun (WGS) entry which is preliminary data.</text>
</comment>
<protein>
    <submittedName>
        <fullName evidence="1">Uncharacterized protein</fullName>
    </submittedName>
</protein>
<keyword evidence="2" id="KW-1185">Reference proteome</keyword>
<gene>
    <name evidence="1" type="ORF">BDY19DRAFT_993245</name>
</gene>